<keyword evidence="5" id="KW-1185">Reference proteome</keyword>
<evidence type="ECO:0000256" key="2">
    <source>
        <dbReference type="SAM" id="MobiDB-lite"/>
    </source>
</evidence>
<gene>
    <name evidence="4" type="ORF">BU16DRAFT_601034</name>
</gene>
<feature type="compositionally biased region" description="Polar residues" evidence="2">
    <location>
        <begin position="269"/>
        <end position="278"/>
    </location>
</feature>
<dbReference type="PROSITE" id="PS50158">
    <property type="entry name" value="ZF_CCHC"/>
    <property type="match status" value="1"/>
</dbReference>
<accession>A0A6A6Q9M2</accession>
<protein>
    <recommendedName>
        <fullName evidence="3">CCHC-type domain-containing protein</fullName>
    </recommendedName>
</protein>
<feature type="region of interest" description="Disordered" evidence="2">
    <location>
        <begin position="664"/>
        <end position="701"/>
    </location>
</feature>
<dbReference type="GO" id="GO:0008270">
    <property type="term" value="F:zinc ion binding"/>
    <property type="evidence" value="ECO:0007669"/>
    <property type="project" value="UniProtKB-KW"/>
</dbReference>
<keyword evidence="1" id="KW-0862">Zinc</keyword>
<dbReference type="InterPro" id="IPR001878">
    <property type="entry name" value="Znf_CCHC"/>
</dbReference>
<dbReference type="OrthoDB" id="407598at2759"/>
<keyword evidence="1" id="KW-0479">Metal-binding</keyword>
<feature type="compositionally biased region" description="Acidic residues" evidence="2">
    <location>
        <begin position="371"/>
        <end position="388"/>
    </location>
</feature>
<name>A0A6A6Q9M2_9PEZI</name>
<dbReference type="GO" id="GO:0003676">
    <property type="term" value="F:nucleic acid binding"/>
    <property type="evidence" value="ECO:0007669"/>
    <property type="project" value="InterPro"/>
</dbReference>
<sequence length="701" mass="75732">MLSKTGLPSPPLRSASCDPAPYLSDDAEIPAAICDWTGKTYEQLLEKIAIKALLAKAAQHEAATLFSSESSSRSSKSTRSRSPSLKQSSIDKFFTKVKETESKAVSDAGMYCKEKQARDVGLIDSCADAHGLLSDSSILPKPSPIYIDVPPCTDCEALRRQLVDLKAKHAILAFKIEELEQDKGELEAIGEDDSFGEGTMDDNLSSVFSDRHLVTKNLEEKPIWSDTDECTMDDNLSSVWTDEHMVINLEEENITEAEERTAFDEVTSDDAQTPTPSAGRSIFNRLTIGSDGKPEREVLEEGILYKIEEDVEGEEDEGVEEDTNEGETADDDEENGPSETESSNVTSALLQISEAVLSGCSTTLLKQETSGDNDEDSPPDTNNDELDAEGNLGATPPTVQPLALNTSSGGCITAEPELDLSEHAEFMKGAEPGDVAATEPSPRKVAPSTFHDASSRDNNHSSSVSPTRDAHPITTEAPDLKPTSTDSSLQKPSGKASDNANSPRPVRAPRHYEFKGKCYHCNESGHKSFDCPGRKAIAGQANGVQSEYPRPSRFVQDVRLEDSAFPTTRVVKDVRLENTAPATQVKRVQPGRAPSNHQKRNFRQRGGPSTKPAPLRKTRTASNTATAIKSGLSEDIIEKASGWQAFSQAAALAPYSADPFNAGKQGEKTSFAEGNAPDVVWGNDTFSKRGANGKVVERTAY</sequence>
<feature type="compositionally biased region" description="Polar residues" evidence="2">
    <location>
        <begin position="482"/>
        <end position="502"/>
    </location>
</feature>
<evidence type="ECO:0000259" key="3">
    <source>
        <dbReference type="PROSITE" id="PS50158"/>
    </source>
</evidence>
<dbReference type="Pfam" id="PF00098">
    <property type="entry name" value="zf-CCHC"/>
    <property type="match status" value="1"/>
</dbReference>
<dbReference type="AlphaFoldDB" id="A0A6A6Q9M2"/>
<feature type="domain" description="CCHC-type" evidence="3">
    <location>
        <begin position="517"/>
        <end position="532"/>
    </location>
</feature>
<dbReference type="InterPro" id="IPR036875">
    <property type="entry name" value="Znf_CCHC_sf"/>
</dbReference>
<evidence type="ECO:0000313" key="4">
    <source>
        <dbReference type="EMBL" id="KAF2488714.1"/>
    </source>
</evidence>
<feature type="region of interest" description="Disordered" evidence="2">
    <location>
        <begin position="253"/>
        <end position="346"/>
    </location>
</feature>
<evidence type="ECO:0000256" key="1">
    <source>
        <dbReference type="PROSITE-ProRule" id="PRU00047"/>
    </source>
</evidence>
<feature type="region of interest" description="Disordered" evidence="2">
    <location>
        <begin position="363"/>
        <end position="509"/>
    </location>
</feature>
<evidence type="ECO:0000313" key="5">
    <source>
        <dbReference type="Proteomes" id="UP000799750"/>
    </source>
</evidence>
<organism evidence="4 5">
    <name type="scientific">Lophium mytilinum</name>
    <dbReference type="NCBI Taxonomy" id="390894"/>
    <lineage>
        <taxon>Eukaryota</taxon>
        <taxon>Fungi</taxon>
        <taxon>Dikarya</taxon>
        <taxon>Ascomycota</taxon>
        <taxon>Pezizomycotina</taxon>
        <taxon>Dothideomycetes</taxon>
        <taxon>Pleosporomycetidae</taxon>
        <taxon>Mytilinidiales</taxon>
        <taxon>Mytilinidiaceae</taxon>
        <taxon>Lophium</taxon>
    </lineage>
</organism>
<dbReference type="Proteomes" id="UP000799750">
    <property type="component" value="Unassembled WGS sequence"/>
</dbReference>
<feature type="compositionally biased region" description="Polar residues" evidence="2">
    <location>
        <begin position="337"/>
        <end position="346"/>
    </location>
</feature>
<reference evidence="4" key="1">
    <citation type="journal article" date="2020" name="Stud. Mycol.">
        <title>101 Dothideomycetes genomes: a test case for predicting lifestyles and emergence of pathogens.</title>
        <authorList>
            <person name="Haridas S."/>
            <person name="Albert R."/>
            <person name="Binder M."/>
            <person name="Bloem J."/>
            <person name="Labutti K."/>
            <person name="Salamov A."/>
            <person name="Andreopoulos B."/>
            <person name="Baker S."/>
            <person name="Barry K."/>
            <person name="Bills G."/>
            <person name="Bluhm B."/>
            <person name="Cannon C."/>
            <person name="Castanera R."/>
            <person name="Culley D."/>
            <person name="Daum C."/>
            <person name="Ezra D."/>
            <person name="Gonzalez J."/>
            <person name="Henrissat B."/>
            <person name="Kuo A."/>
            <person name="Liang C."/>
            <person name="Lipzen A."/>
            <person name="Lutzoni F."/>
            <person name="Magnuson J."/>
            <person name="Mondo S."/>
            <person name="Nolan M."/>
            <person name="Ohm R."/>
            <person name="Pangilinan J."/>
            <person name="Park H.-J."/>
            <person name="Ramirez L."/>
            <person name="Alfaro M."/>
            <person name="Sun H."/>
            <person name="Tritt A."/>
            <person name="Yoshinaga Y."/>
            <person name="Zwiers L.-H."/>
            <person name="Turgeon B."/>
            <person name="Goodwin S."/>
            <person name="Spatafora J."/>
            <person name="Crous P."/>
            <person name="Grigoriev I."/>
        </authorList>
    </citation>
    <scope>NUCLEOTIDE SEQUENCE</scope>
    <source>
        <strain evidence="4">CBS 269.34</strain>
    </source>
</reference>
<feature type="compositionally biased region" description="Acidic residues" evidence="2">
    <location>
        <begin position="309"/>
        <end position="336"/>
    </location>
</feature>
<feature type="region of interest" description="Disordered" evidence="2">
    <location>
        <begin position="578"/>
        <end position="624"/>
    </location>
</feature>
<proteinExistence type="predicted"/>
<keyword evidence="1" id="KW-0863">Zinc-finger</keyword>
<dbReference type="EMBL" id="MU004202">
    <property type="protein sequence ID" value="KAF2488714.1"/>
    <property type="molecule type" value="Genomic_DNA"/>
</dbReference>
<dbReference type="SUPFAM" id="SSF57756">
    <property type="entry name" value="Retrovirus zinc finger-like domains"/>
    <property type="match status" value="1"/>
</dbReference>